<dbReference type="EMBL" id="FOIA01000004">
    <property type="protein sequence ID" value="SES80756.1"/>
    <property type="molecule type" value="Genomic_DNA"/>
</dbReference>
<feature type="transmembrane region" description="Helical" evidence="5">
    <location>
        <begin position="237"/>
        <end position="253"/>
    </location>
</feature>
<dbReference type="NCBIfam" id="TIGR03097">
    <property type="entry name" value="PEP_O_lig_1"/>
    <property type="match status" value="1"/>
</dbReference>
<keyword evidence="9" id="KW-1185">Reference proteome</keyword>
<accession>A0A1H9ZGY3</accession>
<dbReference type="PANTHER" id="PTHR37422:SF13">
    <property type="entry name" value="LIPOPOLYSACCHARIDE BIOSYNTHESIS PROTEIN PA4999-RELATED"/>
    <property type="match status" value="1"/>
</dbReference>
<keyword evidence="4 5" id="KW-0472">Membrane</keyword>
<keyword evidence="8" id="KW-0436">Ligase</keyword>
<evidence type="ECO:0000259" key="7">
    <source>
        <dbReference type="Pfam" id="PF19358"/>
    </source>
</evidence>
<feature type="transmembrane region" description="Helical" evidence="5">
    <location>
        <begin position="193"/>
        <end position="209"/>
    </location>
</feature>
<dbReference type="InterPro" id="IPR007016">
    <property type="entry name" value="O-antigen_ligase-rel_domated"/>
</dbReference>
<feature type="transmembrane region" description="Helical" evidence="5">
    <location>
        <begin position="43"/>
        <end position="63"/>
    </location>
</feature>
<feature type="transmembrane region" description="Helical" evidence="5">
    <location>
        <begin position="215"/>
        <end position="230"/>
    </location>
</feature>
<evidence type="ECO:0000256" key="3">
    <source>
        <dbReference type="ARBA" id="ARBA00022989"/>
    </source>
</evidence>
<comment type="subcellular location">
    <subcellularLocation>
        <location evidence="1">Membrane</location>
        <topology evidence="1">Multi-pass membrane protein</topology>
    </subcellularLocation>
</comment>
<feature type="transmembrane region" description="Helical" evidence="5">
    <location>
        <begin position="326"/>
        <end position="347"/>
    </location>
</feature>
<dbReference type="InterPro" id="IPR045979">
    <property type="entry name" value="DUF5935"/>
</dbReference>
<feature type="transmembrane region" description="Helical" evidence="5">
    <location>
        <begin position="162"/>
        <end position="186"/>
    </location>
</feature>
<gene>
    <name evidence="8" type="ORF">SAMN05216326_10451</name>
</gene>
<dbReference type="GO" id="GO:0016020">
    <property type="term" value="C:membrane"/>
    <property type="evidence" value="ECO:0007669"/>
    <property type="project" value="UniProtKB-SubCell"/>
</dbReference>
<feature type="transmembrane region" description="Helical" evidence="5">
    <location>
        <begin position="128"/>
        <end position="150"/>
    </location>
</feature>
<evidence type="ECO:0000256" key="2">
    <source>
        <dbReference type="ARBA" id="ARBA00022692"/>
    </source>
</evidence>
<protein>
    <submittedName>
        <fullName evidence="8">Probable O-glycosylation ligase, exosortase A-associated</fullName>
    </submittedName>
</protein>
<feature type="transmembrane region" description="Helical" evidence="5">
    <location>
        <begin position="368"/>
        <end position="386"/>
    </location>
</feature>
<dbReference type="PANTHER" id="PTHR37422">
    <property type="entry name" value="TEICHURONIC ACID BIOSYNTHESIS PROTEIN TUAE"/>
    <property type="match status" value="1"/>
</dbReference>
<organism evidence="8 9">
    <name type="scientific">Nitrosomonas marina</name>
    <dbReference type="NCBI Taxonomy" id="917"/>
    <lineage>
        <taxon>Bacteria</taxon>
        <taxon>Pseudomonadati</taxon>
        <taxon>Pseudomonadota</taxon>
        <taxon>Betaproteobacteria</taxon>
        <taxon>Nitrosomonadales</taxon>
        <taxon>Nitrosomonadaceae</taxon>
        <taxon>Nitrosomonas</taxon>
    </lineage>
</organism>
<dbReference type="InterPro" id="IPR017528">
    <property type="entry name" value="CHP03097O-antigen_lig-rel"/>
</dbReference>
<dbReference type="InterPro" id="IPR051533">
    <property type="entry name" value="WaaL-like"/>
</dbReference>
<evidence type="ECO:0000256" key="4">
    <source>
        <dbReference type="ARBA" id="ARBA00023136"/>
    </source>
</evidence>
<keyword evidence="2 5" id="KW-0812">Transmembrane</keyword>
<evidence type="ECO:0000256" key="5">
    <source>
        <dbReference type="SAM" id="Phobius"/>
    </source>
</evidence>
<keyword evidence="3 5" id="KW-1133">Transmembrane helix</keyword>
<reference evidence="9" key="1">
    <citation type="submission" date="2016-10" db="EMBL/GenBank/DDBJ databases">
        <authorList>
            <person name="Varghese N."/>
            <person name="Submissions S."/>
        </authorList>
    </citation>
    <scope>NUCLEOTIDE SEQUENCE [LARGE SCALE GENOMIC DNA]</scope>
    <source>
        <strain evidence="9">Nm71</strain>
    </source>
</reference>
<evidence type="ECO:0000256" key="1">
    <source>
        <dbReference type="ARBA" id="ARBA00004141"/>
    </source>
</evidence>
<dbReference type="RefSeq" id="WP_177170275.1">
    <property type="nucleotide sequence ID" value="NZ_FOIA01000004.1"/>
</dbReference>
<feature type="domain" description="O-antigen ligase-related" evidence="6">
    <location>
        <begin position="201"/>
        <end position="343"/>
    </location>
</feature>
<dbReference type="Proteomes" id="UP000199345">
    <property type="component" value="Unassembled WGS sequence"/>
</dbReference>
<feature type="domain" description="DUF5935" evidence="7">
    <location>
        <begin position="1"/>
        <end position="188"/>
    </location>
</feature>
<name>A0A1H9ZGY3_9PROT</name>
<dbReference type="GO" id="GO:0016874">
    <property type="term" value="F:ligase activity"/>
    <property type="evidence" value="ECO:0007669"/>
    <property type="project" value="UniProtKB-KW"/>
</dbReference>
<feature type="transmembrane region" description="Helical" evidence="5">
    <location>
        <begin position="75"/>
        <end position="94"/>
    </location>
</feature>
<evidence type="ECO:0000313" key="8">
    <source>
        <dbReference type="EMBL" id="SES80756.1"/>
    </source>
</evidence>
<sequence length="428" mass="49400">MRDLLIFLIVFGLLPYVFKRPHWGIYLWSWIGYMNPHRLGWSFAFYFPFAQIIGLVTLISFFVSSKKLKFFWSPTMGWLIFFNIWMLISTIFAMYPDVAWSQWEKIIKIQLVIFLTLFALVDREKIHIFVWIIVISIGFYGFKGGIFTLTTGGGSHVLGPRGGFIAGNTEIGLALVMILPLVWYLYLHSQNKWIRYGLVLSMFLIAIGILGTQSRGAFLAISAVSVFLWLKSSRKMVIFIALLMLSPFFYMVMPQSWHDRMATIQNYEEDGSAMSRLKAWEFGYAMALDRPFTGGGYESHTVENYERYVPHQIEQGIATFHDYHSIYFEILAEHGFVGLFIFLMLFVQYWRSANKIIRICKDTGQNKWALDLAAMLQVSFIGYAVGGAFLGLAYFDLFYHYLAILVMTIKILEDEKNDPTPTTISATK</sequence>
<dbReference type="AlphaFoldDB" id="A0A1H9ZGY3"/>
<dbReference type="Pfam" id="PF04932">
    <property type="entry name" value="Wzy_C"/>
    <property type="match status" value="1"/>
</dbReference>
<dbReference type="Pfam" id="PF19358">
    <property type="entry name" value="DUF5935"/>
    <property type="match status" value="1"/>
</dbReference>
<proteinExistence type="predicted"/>
<feature type="transmembrane region" description="Helical" evidence="5">
    <location>
        <begin position="106"/>
        <end position="121"/>
    </location>
</feature>
<evidence type="ECO:0000313" key="9">
    <source>
        <dbReference type="Proteomes" id="UP000199345"/>
    </source>
</evidence>
<evidence type="ECO:0000259" key="6">
    <source>
        <dbReference type="Pfam" id="PF04932"/>
    </source>
</evidence>